<evidence type="ECO:0000256" key="3">
    <source>
        <dbReference type="ARBA" id="ARBA00022729"/>
    </source>
</evidence>
<name>A0AA88YTM4_PINIB</name>
<gene>
    <name evidence="5" type="ORF">FSP39_016358</name>
</gene>
<accession>A0AA88YTM4</accession>
<evidence type="ECO:0000259" key="4">
    <source>
        <dbReference type="PROSITE" id="PS50871"/>
    </source>
</evidence>
<reference evidence="5" key="1">
    <citation type="submission" date="2019-08" db="EMBL/GenBank/DDBJ databases">
        <title>The improved chromosome-level genome for the pearl oyster Pinctada fucata martensii using PacBio sequencing and Hi-C.</title>
        <authorList>
            <person name="Zheng Z."/>
        </authorList>
    </citation>
    <scope>NUCLEOTIDE SEQUENCE</scope>
    <source>
        <strain evidence="5">ZZ-2019</strain>
        <tissue evidence="5">Adductor muscle</tissue>
    </source>
</reference>
<dbReference type="InterPro" id="IPR001073">
    <property type="entry name" value="C1q_dom"/>
</dbReference>
<dbReference type="Pfam" id="PF00386">
    <property type="entry name" value="C1q"/>
    <property type="match status" value="1"/>
</dbReference>
<dbReference type="InterPro" id="IPR008983">
    <property type="entry name" value="Tumour_necrosis_fac-like_dom"/>
</dbReference>
<dbReference type="SMART" id="SM00110">
    <property type="entry name" value="C1Q"/>
    <property type="match status" value="1"/>
</dbReference>
<comment type="subcellular location">
    <subcellularLocation>
        <location evidence="1">Secreted</location>
    </subcellularLocation>
</comment>
<keyword evidence="6" id="KW-1185">Reference proteome</keyword>
<comment type="caution">
    <text evidence="5">The sequence shown here is derived from an EMBL/GenBank/DDBJ whole genome shotgun (WGS) entry which is preliminary data.</text>
</comment>
<dbReference type="GO" id="GO:0005576">
    <property type="term" value="C:extracellular region"/>
    <property type="evidence" value="ECO:0007669"/>
    <property type="project" value="UniProtKB-SubCell"/>
</dbReference>
<keyword evidence="3" id="KW-0732">Signal</keyword>
<dbReference type="AlphaFoldDB" id="A0AA88YTM4"/>
<dbReference type="PANTHER" id="PTHR22923:SF116">
    <property type="entry name" value="C1Q DOMAIN-CONTAINING PROTEIN"/>
    <property type="match status" value="1"/>
</dbReference>
<dbReference type="PROSITE" id="PS50871">
    <property type="entry name" value="C1Q"/>
    <property type="match status" value="1"/>
</dbReference>
<evidence type="ECO:0000256" key="2">
    <source>
        <dbReference type="ARBA" id="ARBA00022525"/>
    </source>
</evidence>
<dbReference type="PRINTS" id="PR00007">
    <property type="entry name" value="COMPLEMNTC1Q"/>
</dbReference>
<organism evidence="5 6">
    <name type="scientific">Pinctada imbricata</name>
    <name type="common">Atlantic pearl-oyster</name>
    <name type="synonym">Pinctada martensii</name>
    <dbReference type="NCBI Taxonomy" id="66713"/>
    <lineage>
        <taxon>Eukaryota</taxon>
        <taxon>Metazoa</taxon>
        <taxon>Spiralia</taxon>
        <taxon>Lophotrochozoa</taxon>
        <taxon>Mollusca</taxon>
        <taxon>Bivalvia</taxon>
        <taxon>Autobranchia</taxon>
        <taxon>Pteriomorphia</taxon>
        <taxon>Pterioida</taxon>
        <taxon>Pterioidea</taxon>
        <taxon>Pteriidae</taxon>
        <taxon>Pinctada</taxon>
    </lineage>
</organism>
<dbReference type="Gene3D" id="2.60.120.40">
    <property type="match status" value="1"/>
</dbReference>
<feature type="domain" description="C1q" evidence="4">
    <location>
        <begin position="1"/>
        <end position="104"/>
    </location>
</feature>
<dbReference type="InterPro" id="IPR050822">
    <property type="entry name" value="Cerebellin_Synaptic_Org"/>
</dbReference>
<keyword evidence="2" id="KW-0964">Secreted</keyword>
<proteinExistence type="predicted"/>
<dbReference type="Proteomes" id="UP001186944">
    <property type="component" value="Unassembled WGS sequence"/>
</dbReference>
<evidence type="ECO:0000313" key="5">
    <source>
        <dbReference type="EMBL" id="KAK3105058.1"/>
    </source>
</evidence>
<dbReference type="SUPFAM" id="SSF49842">
    <property type="entry name" value="TNF-like"/>
    <property type="match status" value="1"/>
</dbReference>
<protein>
    <recommendedName>
        <fullName evidence="4">C1q domain-containing protein</fullName>
    </recommendedName>
</protein>
<evidence type="ECO:0000313" key="6">
    <source>
        <dbReference type="Proteomes" id="UP001186944"/>
    </source>
</evidence>
<sequence>MVITNRGGAYDSNTGIFTCPSPGAYVFTWSSMSGRDSEECAVYIVHNGVKLMESDSDNEGNHQYEVASNTITLVLVKGDRVWIQTTHGNNCMGYPYTGFSGWKI</sequence>
<dbReference type="PANTHER" id="PTHR22923">
    <property type="entry name" value="CEREBELLIN-RELATED"/>
    <property type="match status" value="1"/>
</dbReference>
<evidence type="ECO:0000256" key="1">
    <source>
        <dbReference type="ARBA" id="ARBA00004613"/>
    </source>
</evidence>
<dbReference type="EMBL" id="VSWD01000004">
    <property type="protein sequence ID" value="KAK3105058.1"/>
    <property type="molecule type" value="Genomic_DNA"/>
</dbReference>